<proteinExistence type="predicted"/>
<dbReference type="InterPro" id="IPR005151">
    <property type="entry name" value="Tail-specific_protease"/>
</dbReference>
<dbReference type="PANTHER" id="PTHR32060">
    <property type="entry name" value="TAIL-SPECIFIC PROTEASE"/>
    <property type="match status" value="1"/>
</dbReference>
<keyword evidence="3" id="KW-1185">Reference proteome</keyword>
<dbReference type="InterPro" id="IPR029045">
    <property type="entry name" value="ClpP/crotonase-like_dom_sf"/>
</dbReference>
<dbReference type="PANTHER" id="PTHR32060:SF30">
    <property type="entry name" value="CARBOXY-TERMINAL PROCESSING PROTEASE CTPA"/>
    <property type="match status" value="1"/>
</dbReference>
<dbReference type="AlphaFoldDB" id="A0A1M5BTL9"/>
<dbReference type="GO" id="GO:0004175">
    <property type="term" value="F:endopeptidase activity"/>
    <property type="evidence" value="ECO:0007669"/>
    <property type="project" value="TreeGrafter"/>
</dbReference>
<accession>A0A1M5BTL9</accession>
<dbReference type="SMART" id="SM00245">
    <property type="entry name" value="TSPc"/>
    <property type="match status" value="1"/>
</dbReference>
<dbReference type="GO" id="GO:0008236">
    <property type="term" value="F:serine-type peptidase activity"/>
    <property type="evidence" value="ECO:0007669"/>
    <property type="project" value="InterPro"/>
</dbReference>
<organism evidence="2 3">
    <name type="scientific">Pedobacter caeni</name>
    <dbReference type="NCBI Taxonomy" id="288992"/>
    <lineage>
        <taxon>Bacteria</taxon>
        <taxon>Pseudomonadati</taxon>
        <taxon>Bacteroidota</taxon>
        <taxon>Sphingobacteriia</taxon>
        <taxon>Sphingobacteriales</taxon>
        <taxon>Sphingobacteriaceae</taxon>
        <taxon>Pedobacter</taxon>
    </lineage>
</organism>
<protein>
    <submittedName>
        <fullName evidence="2">Peptidase family S41</fullName>
    </submittedName>
</protein>
<evidence type="ECO:0000259" key="1">
    <source>
        <dbReference type="SMART" id="SM00245"/>
    </source>
</evidence>
<sequence length="467" mass="52907">MIFPCITYAQKKSFHPAATISADSAKKSIVELLDELGKKHPGFYRYTDKASFNHYIDSSLATIQGPQDQLSFYHKLKPLIARIRCMHTGLSLSENYRNYLDKTANMLPLDLFFIGERAYITGNYSGNPDLSLGTEVLSINGKTTAEIKKIMFENISSDGFNETLKYQMINNRFAGSYRSIVEVNHQFKVVLASGSGKKDLILNAVRNEAIPVPEVMDLKNKPRLDLTYNEDAAILRIHSFGETDIKEGRQNFKKFIRKAFEELQNKQIKNLVIDLRNNTGGTDVNAAYLCSYLMNKPYRYWDRIEVTEPFALSIKGSAKMVYGKPIKKDSVYLWQKSRLSSEFDFFEPQQPQANPYQGKVYVLINGTCLSSCADLAAVLQYNKRATFIGEETGGAYQGNNSGLIPDTKVSFDINVNVPLLKYINAVDQTKNYGHGTYPDLPYARTINDILEKKDPEMEIALKTIREK</sequence>
<dbReference type="Proteomes" id="UP000184287">
    <property type="component" value="Unassembled WGS sequence"/>
</dbReference>
<dbReference type="GO" id="GO:0007165">
    <property type="term" value="P:signal transduction"/>
    <property type="evidence" value="ECO:0007669"/>
    <property type="project" value="TreeGrafter"/>
</dbReference>
<reference evidence="3" key="1">
    <citation type="submission" date="2016-11" db="EMBL/GenBank/DDBJ databases">
        <authorList>
            <person name="Varghese N."/>
            <person name="Submissions S."/>
        </authorList>
    </citation>
    <scope>NUCLEOTIDE SEQUENCE [LARGE SCALE GENOMIC DNA]</scope>
    <source>
        <strain evidence="3">DSM 16990</strain>
    </source>
</reference>
<evidence type="ECO:0000313" key="3">
    <source>
        <dbReference type="Proteomes" id="UP000184287"/>
    </source>
</evidence>
<feature type="domain" description="Tail specific protease" evidence="1">
    <location>
        <begin position="197"/>
        <end position="443"/>
    </location>
</feature>
<gene>
    <name evidence="2" type="ORF">SAMN04488522_1021343</name>
</gene>
<dbReference type="SUPFAM" id="SSF52096">
    <property type="entry name" value="ClpP/crotonase"/>
    <property type="match status" value="1"/>
</dbReference>
<dbReference type="STRING" id="288992.SAMN04488522_1021343"/>
<dbReference type="GO" id="GO:0006508">
    <property type="term" value="P:proteolysis"/>
    <property type="evidence" value="ECO:0007669"/>
    <property type="project" value="InterPro"/>
</dbReference>
<dbReference type="Pfam" id="PF03572">
    <property type="entry name" value="Peptidase_S41"/>
    <property type="match status" value="1"/>
</dbReference>
<name>A0A1M5BTL9_9SPHI</name>
<dbReference type="EMBL" id="FQUQ01000002">
    <property type="protein sequence ID" value="SHF45607.1"/>
    <property type="molecule type" value="Genomic_DNA"/>
</dbReference>
<evidence type="ECO:0000313" key="2">
    <source>
        <dbReference type="EMBL" id="SHF45607.1"/>
    </source>
</evidence>
<dbReference type="GO" id="GO:0030288">
    <property type="term" value="C:outer membrane-bounded periplasmic space"/>
    <property type="evidence" value="ECO:0007669"/>
    <property type="project" value="TreeGrafter"/>
</dbReference>
<dbReference type="Gene3D" id="3.90.226.10">
    <property type="entry name" value="2-enoyl-CoA Hydratase, Chain A, domain 1"/>
    <property type="match status" value="1"/>
</dbReference>